<comment type="catalytic activity">
    <reaction evidence="1 7">
        <text>L-alanine = D-alanine</text>
        <dbReference type="Rhea" id="RHEA:20249"/>
        <dbReference type="ChEBI" id="CHEBI:57416"/>
        <dbReference type="ChEBI" id="CHEBI:57972"/>
        <dbReference type="EC" id="5.1.1.1"/>
    </reaction>
</comment>
<evidence type="ECO:0000256" key="8">
    <source>
        <dbReference type="PIRSR" id="PIRSR600821-50"/>
    </source>
</evidence>
<dbReference type="PANTHER" id="PTHR30511:SF0">
    <property type="entry name" value="ALANINE RACEMASE, CATABOLIC-RELATED"/>
    <property type="match status" value="1"/>
</dbReference>
<dbReference type="UniPathway" id="UPA00042">
    <property type="reaction ID" value="UER00497"/>
</dbReference>
<dbReference type="EMBL" id="JAAXKZ010000159">
    <property type="protein sequence ID" value="NMH95151.1"/>
    <property type="molecule type" value="Genomic_DNA"/>
</dbReference>
<evidence type="ECO:0000313" key="11">
    <source>
        <dbReference type="EMBL" id="NMH95151.1"/>
    </source>
</evidence>
<dbReference type="Proteomes" id="UP000586918">
    <property type="component" value="Unassembled WGS sequence"/>
</dbReference>
<gene>
    <name evidence="11" type="ORF">HF519_27060</name>
</gene>
<dbReference type="FunFam" id="2.40.37.10:FF:000015">
    <property type="entry name" value="Alanine racemase"/>
    <property type="match status" value="1"/>
</dbReference>
<dbReference type="CDD" id="cd00430">
    <property type="entry name" value="PLPDE_III_AR"/>
    <property type="match status" value="1"/>
</dbReference>
<dbReference type="Gene3D" id="3.20.20.10">
    <property type="entry name" value="Alanine racemase"/>
    <property type="match status" value="1"/>
</dbReference>
<dbReference type="InterPro" id="IPR011079">
    <property type="entry name" value="Ala_racemase_C"/>
</dbReference>
<keyword evidence="4 7" id="KW-0663">Pyridoxal phosphate</keyword>
<comment type="function">
    <text evidence="7">Catalyzes the interconversion of L-alanine and D-alanine. May also act on other amino acids.</text>
</comment>
<feature type="binding site" evidence="7 9">
    <location>
        <position position="140"/>
    </location>
    <ligand>
        <name>substrate</name>
    </ligand>
</feature>
<dbReference type="NCBIfam" id="TIGR00492">
    <property type="entry name" value="alr"/>
    <property type="match status" value="1"/>
</dbReference>
<dbReference type="Pfam" id="PF00842">
    <property type="entry name" value="Ala_racemase_C"/>
    <property type="match status" value="1"/>
</dbReference>
<dbReference type="InterPro" id="IPR000821">
    <property type="entry name" value="Ala_racemase"/>
</dbReference>
<evidence type="ECO:0000256" key="4">
    <source>
        <dbReference type="ARBA" id="ARBA00022898"/>
    </source>
</evidence>
<comment type="pathway">
    <text evidence="7">Amino-acid biosynthesis; D-alanine biosynthesis; D-alanine from L-alanine: step 1/1.</text>
</comment>
<feature type="modified residue" description="N6-(pyridoxal phosphate)lysine" evidence="7 8">
    <location>
        <position position="42"/>
    </location>
</feature>
<dbReference type="SUPFAM" id="SSF50621">
    <property type="entry name" value="Alanine racemase C-terminal domain-like"/>
    <property type="match status" value="1"/>
</dbReference>
<dbReference type="Gene3D" id="2.40.37.10">
    <property type="entry name" value="Lyase, Ornithine Decarboxylase, Chain A, domain 1"/>
    <property type="match status" value="1"/>
</dbReference>
<evidence type="ECO:0000256" key="2">
    <source>
        <dbReference type="ARBA" id="ARBA00001933"/>
    </source>
</evidence>
<keyword evidence="12" id="KW-1185">Reference proteome</keyword>
<dbReference type="GO" id="GO:0030170">
    <property type="term" value="F:pyridoxal phosphate binding"/>
    <property type="evidence" value="ECO:0007669"/>
    <property type="project" value="UniProtKB-UniRule"/>
</dbReference>
<dbReference type="GO" id="GO:0030632">
    <property type="term" value="P:D-alanine biosynthetic process"/>
    <property type="evidence" value="ECO:0007669"/>
    <property type="project" value="UniProtKB-UniRule"/>
</dbReference>
<evidence type="ECO:0000256" key="6">
    <source>
        <dbReference type="ARBA" id="ARBA00072221"/>
    </source>
</evidence>
<dbReference type="HAMAP" id="MF_01201">
    <property type="entry name" value="Ala_racemase"/>
    <property type="match status" value="1"/>
</dbReference>
<evidence type="ECO:0000256" key="1">
    <source>
        <dbReference type="ARBA" id="ARBA00000316"/>
    </source>
</evidence>
<dbReference type="GO" id="GO:0009252">
    <property type="term" value="P:peptidoglycan biosynthetic process"/>
    <property type="evidence" value="ECO:0007669"/>
    <property type="project" value="TreeGrafter"/>
</dbReference>
<feature type="active site" description="Proton acceptor; specific for D-alanine" evidence="7">
    <location>
        <position position="42"/>
    </location>
</feature>
<comment type="caution">
    <text evidence="11">The sequence shown here is derived from an EMBL/GenBank/DDBJ whole genome shotgun (WGS) entry which is preliminary data.</text>
</comment>
<protein>
    <recommendedName>
        <fullName evidence="6 7">Alanine racemase</fullName>
        <ecNumber evidence="3 7">5.1.1.1</ecNumber>
    </recommendedName>
</protein>
<dbReference type="SUPFAM" id="SSF51419">
    <property type="entry name" value="PLP-binding barrel"/>
    <property type="match status" value="1"/>
</dbReference>
<organism evidence="11 12">
    <name type="scientific">Pseudonocardia bannensis</name>
    <dbReference type="NCBI Taxonomy" id="630973"/>
    <lineage>
        <taxon>Bacteria</taxon>
        <taxon>Bacillati</taxon>
        <taxon>Actinomycetota</taxon>
        <taxon>Actinomycetes</taxon>
        <taxon>Pseudonocardiales</taxon>
        <taxon>Pseudonocardiaceae</taxon>
        <taxon>Pseudonocardia</taxon>
    </lineage>
</organism>
<name>A0A848DRZ7_9PSEU</name>
<dbReference type="PANTHER" id="PTHR30511">
    <property type="entry name" value="ALANINE RACEMASE"/>
    <property type="match status" value="1"/>
</dbReference>
<evidence type="ECO:0000256" key="9">
    <source>
        <dbReference type="PIRSR" id="PIRSR600821-52"/>
    </source>
</evidence>
<reference evidence="11 12" key="1">
    <citation type="submission" date="2020-04" db="EMBL/GenBank/DDBJ databases">
        <authorList>
            <person name="Klaysubun C."/>
            <person name="Duangmal K."/>
            <person name="Lipun K."/>
        </authorList>
    </citation>
    <scope>NUCLEOTIDE SEQUENCE [LARGE SCALE GENOMIC DNA]</scope>
    <source>
        <strain evidence="11 12">DSM 45300</strain>
    </source>
</reference>
<dbReference type="SMART" id="SM01005">
    <property type="entry name" value="Ala_racemase_C"/>
    <property type="match status" value="1"/>
</dbReference>
<evidence type="ECO:0000313" key="12">
    <source>
        <dbReference type="Proteomes" id="UP000586918"/>
    </source>
</evidence>
<evidence type="ECO:0000259" key="10">
    <source>
        <dbReference type="SMART" id="SM01005"/>
    </source>
</evidence>
<dbReference type="AlphaFoldDB" id="A0A848DRZ7"/>
<dbReference type="GO" id="GO:0008784">
    <property type="term" value="F:alanine racemase activity"/>
    <property type="evidence" value="ECO:0007669"/>
    <property type="project" value="UniProtKB-UniRule"/>
</dbReference>
<dbReference type="Pfam" id="PF01168">
    <property type="entry name" value="Ala_racemase_N"/>
    <property type="match status" value="1"/>
</dbReference>
<dbReference type="GO" id="GO:0005829">
    <property type="term" value="C:cytosol"/>
    <property type="evidence" value="ECO:0007669"/>
    <property type="project" value="TreeGrafter"/>
</dbReference>
<accession>A0A848DRZ7</accession>
<feature type="domain" description="Alanine racemase C-terminal" evidence="10">
    <location>
        <begin position="253"/>
        <end position="380"/>
    </location>
</feature>
<comment type="similarity">
    <text evidence="7">Belongs to the alanine racemase family.</text>
</comment>
<feature type="binding site" evidence="7 9">
    <location>
        <position position="322"/>
    </location>
    <ligand>
        <name>substrate</name>
    </ligand>
</feature>
<evidence type="ECO:0000256" key="3">
    <source>
        <dbReference type="ARBA" id="ARBA00013089"/>
    </source>
</evidence>
<dbReference type="RefSeq" id="WP_169415816.1">
    <property type="nucleotide sequence ID" value="NZ_JAAXKZ010000159.1"/>
</dbReference>
<evidence type="ECO:0000256" key="5">
    <source>
        <dbReference type="ARBA" id="ARBA00023235"/>
    </source>
</evidence>
<dbReference type="EC" id="5.1.1.1" evidence="3 7"/>
<evidence type="ECO:0000256" key="7">
    <source>
        <dbReference type="HAMAP-Rule" id="MF_01201"/>
    </source>
</evidence>
<feature type="active site" description="Proton acceptor; specific for L-alanine" evidence="7">
    <location>
        <position position="274"/>
    </location>
</feature>
<keyword evidence="5 7" id="KW-0413">Isomerase</keyword>
<comment type="cofactor">
    <cofactor evidence="2 7 8">
        <name>pyridoxal 5'-phosphate</name>
        <dbReference type="ChEBI" id="CHEBI:597326"/>
    </cofactor>
</comment>
<dbReference type="InterPro" id="IPR001608">
    <property type="entry name" value="Ala_racemase_N"/>
</dbReference>
<dbReference type="PRINTS" id="PR00992">
    <property type="entry name" value="ALARACEMASE"/>
</dbReference>
<dbReference type="FunFam" id="3.20.20.10:FF:000002">
    <property type="entry name" value="Alanine racemase"/>
    <property type="match status" value="1"/>
</dbReference>
<proteinExistence type="inferred from homology"/>
<dbReference type="InterPro" id="IPR009006">
    <property type="entry name" value="Ala_racemase/Decarboxylase_C"/>
</dbReference>
<sequence length="388" mass="39903">MAAGAGGGYLRASCTVDLDAIRENVAALRDRAGTAEVMAVIKADAYSHGLVPVARAALDGGAGRLGVAVLEEAFALRAAGVSAPVFAWLATPGADFPRAIAEGIDVAAYSVSQLEEISRAAAAAGAPATVHLKADTGMWRGGATGEDWPELVTAAYRAEREGLIDVAGVWSHLACADEPGHPCTGRQLAVFAEAVDVATRAGLRPRLRHIANSAATLTLPESHFDLVRPGLAIYGLDPMGPDQELSGSALRPAMTLAARVVQAKRAPGGAGVSYGHRYTTARETTLAVVPLGYADGVLRSASGLGQVMVSGRQYRIAGRICMDQFVIDVGDDPVAPGDDVVLFGPGDHGEPTARAWAQAAGTIPYEIVTRIGARVPRVYVGNGAAPSG</sequence>
<dbReference type="InterPro" id="IPR029066">
    <property type="entry name" value="PLP-binding_barrel"/>
</dbReference>